<dbReference type="InterPro" id="IPR027056">
    <property type="entry name" value="Gluconate_2DH_su3"/>
</dbReference>
<dbReference type="Proteomes" id="UP000467322">
    <property type="component" value="Unassembled WGS sequence"/>
</dbReference>
<gene>
    <name evidence="1" type="ORF">GQE99_14665</name>
</gene>
<keyword evidence="2" id="KW-1185">Reference proteome</keyword>
<accession>A0A845MB41</accession>
<comment type="caution">
    <text evidence="1">The sequence shown here is derived from an EMBL/GenBank/DDBJ whole genome shotgun (WGS) entry which is preliminary data.</text>
</comment>
<evidence type="ECO:0000313" key="1">
    <source>
        <dbReference type="EMBL" id="MZR14261.1"/>
    </source>
</evidence>
<sequence length="178" mass="19682">MRVKYGDTVKLDGLRTTSENLRPSRRAVNIGMLLAPIWIGVTSRPSTADARTNDTLRAMVETIVPADETPSAADIGIHQQIQAMALDIQNYELMIAEGTAWLDRAANGSFANLALPDRNRVLEAAFSQPPQSLPQVFATRIRNDTLTLYYRDRRAWPGLGIASPIQPDGYPDHDEKPV</sequence>
<name>A0A845MB41_9RHOB</name>
<dbReference type="Pfam" id="PF13618">
    <property type="entry name" value="Gluconate_2-dh3"/>
    <property type="match status" value="1"/>
</dbReference>
<organism evidence="1 2">
    <name type="scientific">Maritimibacter harenae</name>
    <dbReference type="NCBI Taxonomy" id="2606218"/>
    <lineage>
        <taxon>Bacteria</taxon>
        <taxon>Pseudomonadati</taxon>
        <taxon>Pseudomonadota</taxon>
        <taxon>Alphaproteobacteria</taxon>
        <taxon>Rhodobacterales</taxon>
        <taxon>Roseobacteraceae</taxon>
        <taxon>Maritimibacter</taxon>
    </lineage>
</organism>
<evidence type="ECO:0000313" key="2">
    <source>
        <dbReference type="Proteomes" id="UP000467322"/>
    </source>
</evidence>
<reference evidence="1 2" key="1">
    <citation type="submission" date="2019-12" db="EMBL/GenBank/DDBJ databases">
        <title>Maritimibacter sp. nov. sp. isolated from sea sand.</title>
        <authorList>
            <person name="Kim J."/>
            <person name="Jeong S.E."/>
            <person name="Jung H.S."/>
            <person name="Jeon C.O."/>
        </authorList>
    </citation>
    <scope>NUCLEOTIDE SEQUENCE [LARGE SCALE GENOMIC DNA]</scope>
    <source>
        <strain evidence="1 2">DP07</strain>
    </source>
</reference>
<dbReference type="AlphaFoldDB" id="A0A845MB41"/>
<protein>
    <submittedName>
        <fullName evidence="1">Gluconate 2-dehydrogenase subunit 3 family protein</fullName>
    </submittedName>
</protein>
<proteinExistence type="predicted"/>
<dbReference type="EMBL" id="WTUX01000018">
    <property type="protein sequence ID" value="MZR14261.1"/>
    <property type="molecule type" value="Genomic_DNA"/>
</dbReference>
<dbReference type="RefSeq" id="WP_161352395.1">
    <property type="nucleotide sequence ID" value="NZ_WTUX01000018.1"/>
</dbReference>